<comment type="caution">
    <text evidence="2">The sequence shown here is derived from an EMBL/GenBank/DDBJ whole genome shotgun (WGS) entry which is preliminary data.</text>
</comment>
<gene>
    <name evidence="2" type="ORF">G9U52_29805</name>
</gene>
<evidence type="ECO:0000256" key="1">
    <source>
        <dbReference type="SAM" id="Phobius"/>
    </source>
</evidence>
<evidence type="ECO:0000313" key="2">
    <source>
        <dbReference type="EMBL" id="NHN34020.1"/>
    </source>
</evidence>
<dbReference type="Gene3D" id="2.60.120.260">
    <property type="entry name" value="Galactose-binding domain-like"/>
    <property type="match status" value="1"/>
</dbReference>
<evidence type="ECO:0000313" key="3">
    <source>
        <dbReference type="Proteomes" id="UP001165962"/>
    </source>
</evidence>
<proteinExistence type="predicted"/>
<keyword evidence="1" id="KW-0812">Transmembrane</keyword>
<reference evidence="2" key="1">
    <citation type="submission" date="2020-03" db="EMBL/GenBank/DDBJ databases">
        <title>Draft sequencing of Paenibacilllus sp. S3N08.</title>
        <authorList>
            <person name="Kim D.-U."/>
        </authorList>
    </citation>
    <scope>NUCLEOTIDE SEQUENCE</scope>
    <source>
        <strain evidence="2">S3N08</strain>
    </source>
</reference>
<keyword evidence="1" id="KW-0472">Membrane</keyword>
<accession>A0ABX0JJM4</accession>
<sequence length="481" mass="52340">MQSREERIIDESNKRGGYFITLLCLFLFAILVGALAWSMPPVSGRFELASSAEREPWTIGYVGDEGPTYTDTLARQMGQNKNVLFFVGPAVLAAKAERTGAVPAPRSFFPVWDGSATDANMGVRFSHIPEEQLAGYGRTAYFVDYGEARFWFLNAERLATEPAVQLAWLKRTAEQNPQLHRIVFLNKEPMQAEVWAGLADSGVELVLVGALAYAPEAAVTERPKAGYSSSAAHPGWAAWTLSGPAASGLLKVEGNGSRLEATAASTPGRAADRLALDAAGLRQPAAVQERSALSIGAMWRYRAGGADLPAVIPQGLDLTGEQPLTSQVALPREDWRSPAFADAQWGWAAAPFGRSRESIPRSGIATLLPATPESPAYYFRKTFVVDEDPAAMKEWLLQVAFEDGFIAYLNGIEIARDSIREGLVDFRSVGIPHKGGLFETYPLTNQRNVVVRGVNTLAIEVHGSHPQTPELWFDASLSYKK</sequence>
<keyword evidence="3" id="KW-1185">Reference proteome</keyword>
<feature type="transmembrane region" description="Helical" evidence="1">
    <location>
        <begin position="16"/>
        <end position="37"/>
    </location>
</feature>
<dbReference type="Proteomes" id="UP001165962">
    <property type="component" value="Unassembled WGS sequence"/>
</dbReference>
<organism evidence="2 3">
    <name type="scientific">Paenibacillus agricola</name>
    <dbReference type="NCBI Taxonomy" id="2716264"/>
    <lineage>
        <taxon>Bacteria</taxon>
        <taxon>Bacillati</taxon>
        <taxon>Bacillota</taxon>
        <taxon>Bacilli</taxon>
        <taxon>Bacillales</taxon>
        <taxon>Paenibacillaceae</taxon>
        <taxon>Paenibacillus</taxon>
    </lineage>
</organism>
<dbReference type="EMBL" id="JAAOIW010000015">
    <property type="protein sequence ID" value="NHN34020.1"/>
    <property type="molecule type" value="Genomic_DNA"/>
</dbReference>
<keyword evidence="1" id="KW-1133">Transmembrane helix</keyword>
<dbReference type="InterPro" id="IPR029052">
    <property type="entry name" value="Metallo-depent_PP-like"/>
</dbReference>
<dbReference type="SUPFAM" id="SSF56300">
    <property type="entry name" value="Metallo-dependent phosphatases"/>
    <property type="match status" value="1"/>
</dbReference>
<protein>
    <submittedName>
        <fullName evidence="2">Uncharacterized protein</fullName>
    </submittedName>
</protein>
<name>A0ABX0JJM4_9BACL</name>